<name>A0AAV7IIU0_COTGL</name>
<evidence type="ECO:0000256" key="1">
    <source>
        <dbReference type="ARBA" id="ARBA00022460"/>
    </source>
</evidence>
<evidence type="ECO:0000313" key="4">
    <source>
        <dbReference type="EMBL" id="KAH0553528.1"/>
    </source>
</evidence>
<protein>
    <recommendedName>
        <fullName evidence="6">Histidine-rich glycoprotein-like</fullName>
    </recommendedName>
</protein>
<dbReference type="GO" id="GO:0031012">
    <property type="term" value="C:extracellular matrix"/>
    <property type="evidence" value="ECO:0007669"/>
    <property type="project" value="TreeGrafter"/>
</dbReference>
<dbReference type="Proteomes" id="UP000826195">
    <property type="component" value="Unassembled WGS sequence"/>
</dbReference>
<feature type="region of interest" description="Disordered" evidence="3">
    <location>
        <begin position="297"/>
        <end position="320"/>
    </location>
</feature>
<evidence type="ECO:0000313" key="5">
    <source>
        <dbReference type="Proteomes" id="UP000826195"/>
    </source>
</evidence>
<keyword evidence="1 2" id="KW-0193">Cuticle</keyword>
<evidence type="ECO:0008006" key="6">
    <source>
        <dbReference type="Google" id="ProtNLM"/>
    </source>
</evidence>
<feature type="region of interest" description="Disordered" evidence="3">
    <location>
        <begin position="181"/>
        <end position="202"/>
    </location>
</feature>
<dbReference type="InterPro" id="IPR051217">
    <property type="entry name" value="Insect_Cuticle_Struc_Prot"/>
</dbReference>
<feature type="compositionally biased region" description="Polar residues" evidence="3">
    <location>
        <begin position="181"/>
        <end position="194"/>
    </location>
</feature>
<dbReference type="EMBL" id="JAHXZJ010001119">
    <property type="protein sequence ID" value="KAH0553528.1"/>
    <property type="molecule type" value="Genomic_DNA"/>
</dbReference>
<dbReference type="GO" id="GO:0005615">
    <property type="term" value="C:extracellular space"/>
    <property type="evidence" value="ECO:0007669"/>
    <property type="project" value="TreeGrafter"/>
</dbReference>
<organism evidence="4 5">
    <name type="scientific">Cotesia glomerata</name>
    <name type="common">Lepidopteran parasitic wasp</name>
    <name type="synonym">Apanteles glomeratus</name>
    <dbReference type="NCBI Taxonomy" id="32391"/>
    <lineage>
        <taxon>Eukaryota</taxon>
        <taxon>Metazoa</taxon>
        <taxon>Ecdysozoa</taxon>
        <taxon>Arthropoda</taxon>
        <taxon>Hexapoda</taxon>
        <taxon>Insecta</taxon>
        <taxon>Pterygota</taxon>
        <taxon>Neoptera</taxon>
        <taxon>Endopterygota</taxon>
        <taxon>Hymenoptera</taxon>
        <taxon>Apocrita</taxon>
        <taxon>Ichneumonoidea</taxon>
        <taxon>Braconidae</taxon>
        <taxon>Microgastrinae</taxon>
        <taxon>Cotesia</taxon>
    </lineage>
</organism>
<reference evidence="4 5" key="1">
    <citation type="journal article" date="2021" name="J. Hered.">
        <title>A chromosome-level genome assembly of the parasitoid wasp, Cotesia glomerata (Hymenoptera: Braconidae).</title>
        <authorList>
            <person name="Pinto B.J."/>
            <person name="Weis J.J."/>
            <person name="Gamble T."/>
            <person name="Ode P.J."/>
            <person name="Paul R."/>
            <person name="Zaspel J.M."/>
        </authorList>
    </citation>
    <scope>NUCLEOTIDE SEQUENCE [LARGE SCALE GENOMIC DNA]</scope>
    <source>
        <strain evidence="4">CgM1</strain>
    </source>
</reference>
<evidence type="ECO:0000256" key="2">
    <source>
        <dbReference type="PROSITE-ProRule" id="PRU00497"/>
    </source>
</evidence>
<gene>
    <name evidence="4" type="ORF">KQX54_001957</name>
</gene>
<dbReference type="Pfam" id="PF00379">
    <property type="entry name" value="Chitin_bind_4"/>
    <property type="match status" value="2"/>
</dbReference>
<evidence type="ECO:0000256" key="3">
    <source>
        <dbReference type="SAM" id="MobiDB-lite"/>
    </source>
</evidence>
<keyword evidence="5" id="KW-1185">Reference proteome</keyword>
<dbReference type="PROSITE" id="PS51155">
    <property type="entry name" value="CHIT_BIND_RR_2"/>
    <property type="match status" value="2"/>
</dbReference>
<dbReference type="PANTHER" id="PTHR12236:SF86">
    <property type="entry name" value="CCP84AC-RELATED"/>
    <property type="match status" value="1"/>
</dbReference>
<dbReference type="AlphaFoldDB" id="A0AAV7IIU0"/>
<dbReference type="GO" id="GO:0042302">
    <property type="term" value="F:structural constituent of cuticle"/>
    <property type="evidence" value="ECO:0007669"/>
    <property type="project" value="UniProtKB-UniRule"/>
</dbReference>
<comment type="caution">
    <text evidence="4">The sequence shown here is derived from an EMBL/GenBank/DDBJ whole genome shotgun (WGS) entry which is preliminary data.</text>
</comment>
<accession>A0AAV7IIU0</accession>
<dbReference type="PANTHER" id="PTHR12236">
    <property type="entry name" value="STRUCTURAL CONTITUENT OF CUTICLE"/>
    <property type="match status" value="1"/>
</dbReference>
<sequence>MDYSIHTKEPLAHLPGQKVPQKPDCEFLAMLSSNINACIKCNGHVDIYGVLVCIIRCQQVLGNFALVVVVLLSVVERSTSAPHKAHSFQHFHGPVEGEGVEVVWKDKHGHEHVDYKAHPKYKFSYGVEDHHTKDFHGQKEHRDGKDVAGEYTVHEPGGNVRTVKYHADHHGGFHAIVHNSGGNDHSGENGQKTARQSKHSHGHLNVTHDRVMTFECNESITFVLVLLCLCLLNIYQSKAGVVSFSSLEDHHHHHYEHEHDHEHLPFATSYMHFHGPVEGPGFEVKVPYVIPHHYEHHHEDHEHHHHHEDSNDLSEHHKHEEEEFLGHVTDYVAHPKYEFAYGVEDHHTGDFHGQKEVRDGTSVSGEYSVKEPGGTVRVVKYKADKDGFHAHVERKGKNNHSGAKYSTHAHTYEPAAHHDDNQKQHHFQLETDDSHYQYSHDAYA</sequence>
<dbReference type="InterPro" id="IPR000618">
    <property type="entry name" value="Insect_cuticle"/>
</dbReference>
<proteinExistence type="predicted"/>